<comment type="pathway">
    <text evidence="3">Amino-acid biosynthesis; L-methionine biosynthesis via de novo pathway; L-homocysteine from O-succinyl-L-homoserine: step 1/1.</text>
</comment>
<dbReference type="GO" id="GO:0016846">
    <property type="term" value="F:carbon-sulfur lyase activity"/>
    <property type="evidence" value="ECO:0007669"/>
    <property type="project" value="TreeGrafter"/>
</dbReference>
<feature type="region of interest" description="Disordered" evidence="6">
    <location>
        <begin position="1"/>
        <end position="26"/>
    </location>
</feature>
<evidence type="ECO:0000256" key="3">
    <source>
        <dbReference type="HAMAP-Rule" id="MF_02056"/>
    </source>
</evidence>
<proteinExistence type="inferred from homology"/>
<dbReference type="InterPro" id="IPR000277">
    <property type="entry name" value="Cys/Met-Metab_PyrdxlP-dep_enz"/>
</dbReference>
<dbReference type="GO" id="GO:0005737">
    <property type="term" value="C:cytoplasm"/>
    <property type="evidence" value="ECO:0007669"/>
    <property type="project" value="TreeGrafter"/>
</dbReference>
<evidence type="ECO:0000256" key="1">
    <source>
        <dbReference type="ARBA" id="ARBA00001933"/>
    </source>
</evidence>
<dbReference type="Proteomes" id="UP000285123">
    <property type="component" value="Unassembled WGS sequence"/>
</dbReference>
<dbReference type="PIRSF" id="PIRSF001434">
    <property type="entry name" value="CGS"/>
    <property type="match status" value="1"/>
</dbReference>
<dbReference type="EMBL" id="AYKF01000132">
    <property type="protein sequence ID" value="ROO23932.1"/>
    <property type="molecule type" value="Genomic_DNA"/>
</dbReference>
<dbReference type="InterPro" id="IPR015421">
    <property type="entry name" value="PyrdxlP-dep_Trfase_major"/>
</dbReference>
<dbReference type="Gene3D" id="3.90.1150.10">
    <property type="entry name" value="Aspartate Aminotransferase, domain 1"/>
    <property type="match status" value="1"/>
</dbReference>
<dbReference type="GO" id="GO:0071266">
    <property type="term" value="P:'de novo' L-methionine biosynthetic process"/>
    <property type="evidence" value="ECO:0007669"/>
    <property type="project" value="UniProtKB-UniRule"/>
</dbReference>
<comment type="function">
    <text evidence="3">Catalyzes the formation of L-homocysteine from O-succinyl-L-homoserine (OSHS) and hydrogen sulfide.</text>
</comment>
<comment type="caution">
    <text evidence="7">The sequence shown here is derived from an EMBL/GenBank/DDBJ whole genome shotgun (WGS) entry which is preliminary data.</text>
</comment>
<dbReference type="GO" id="GO:0071268">
    <property type="term" value="P:homocysteine biosynthetic process"/>
    <property type="evidence" value="ECO:0007669"/>
    <property type="project" value="InterPro"/>
</dbReference>
<protein>
    <recommendedName>
        <fullName evidence="3">O-succinylhomoserine sulfhydrylase</fullName>
        <shortName evidence="3">OSH sulfhydrylase</shortName>
        <shortName evidence="3">OSHS sulfhydrylase</shortName>
        <ecNumber evidence="3">2.5.1.-</ecNumber>
    </recommendedName>
</protein>
<dbReference type="PANTHER" id="PTHR11808:SF80">
    <property type="entry name" value="CYSTATHIONINE GAMMA-LYASE"/>
    <property type="match status" value="1"/>
</dbReference>
<keyword evidence="3" id="KW-0028">Amino-acid biosynthesis</keyword>
<comment type="cofactor">
    <cofactor evidence="1 3 5">
        <name>pyridoxal 5'-phosphate</name>
        <dbReference type="ChEBI" id="CHEBI:597326"/>
    </cofactor>
</comment>
<evidence type="ECO:0000256" key="6">
    <source>
        <dbReference type="SAM" id="MobiDB-lite"/>
    </source>
</evidence>
<evidence type="ECO:0000313" key="7">
    <source>
        <dbReference type="EMBL" id="ROO23932.1"/>
    </source>
</evidence>
<dbReference type="AlphaFoldDB" id="A0A423PEA7"/>
<gene>
    <name evidence="3" type="primary">metZ</name>
    <name evidence="7" type="ORF">SAHL_16365</name>
</gene>
<dbReference type="PANTHER" id="PTHR11808">
    <property type="entry name" value="TRANS-SULFURATION ENZYME FAMILY MEMBER"/>
    <property type="match status" value="1"/>
</dbReference>
<dbReference type="Pfam" id="PF01053">
    <property type="entry name" value="Cys_Met_Meta_PP"/>
    <property type="match status" value="1"/>
</dbReference>
<feature type="modified residue" description="N6-(pyridoxal phosphate)lysine" evidence="3 4">
    <location>
        <position position="211"/>
    </location>
</feature>
<evidence type="ECO:0000313" key="8">
    <source>
        <dbReference type="Proteomes" id="UP000285123"/>
    </source>
</evidence>
<dbReference type="InterPro" id="IPR015422">
    <property type="entry name" value="PyrdxlP-dep_Trfase_small"/>
</dbReference>
<evidence type="ECO:0000256" key="2">
    <source>
        <dbReference type="ARBA" id="ARBA00022898"/>
    </source>
</evidence>
<organism evidence="7 8">
    <name type="scientific">Salinisphaera orenii YIM 95161</name>
    <dbReference type="NCBI Taxonomy" id="1051139"/>
    <lineage>
        <taxon>Bacteria</taxon>
        <taxon>Pseudomonadati</taxon>
        <taxon>Pseudomonadota</taxon>
        <taxon>Gammaproteobacteria</taxon>
        <taxon>Salinisphaerales</taxon>
        <taxon>Salinisphaeraceae</taxon>
        <taxon>Salinisphaera</taxon>
    </lineage>
</organism>
<reference evidence="7 8" key="1">
    <citation type="submission" date="2013-10" db="EMBL/GenBank/DDBJ databases">
        <title>Salinisphaera halophila YIM 95161 Genome Sequencing.</title>
        <authorList>
            <person name="Lai Q."/>
            <person name="Li C."/>
            <person name="Shao Z."/>
        </authorList>
    </citation>
    <scope>NUCLEOTIDE SEQUENCE [LARGE SCALE GENOMIC DNA]</scope>
    <source>
        <strain evidence="7 8">YIM 95161</strain>
    </source>
</reference>
<accession>A0A423PEA7</accession>
<comment type="similarity">
    <text evidence="3">Belongs to the trans-sulfuration enzymes family. MetZ subfamily.</text>
</comment>
<dbReference type="SUPFAM" id="SSF53383">
    <property type="entry name" value="PLP-dependent transferases"/>
    <property type="match status" value="1"/>
</dbReference>
<dbReference type="GO" id="GO:0016765">
    <property type="term" value="F:transferase activity, transferring alkyl or aryl (other than methyl) groups"/>
    <property type="evidence" value="ECO:0007669"/>
    <property type="project" value="UniProtKB-UniRule"/>
</dbReference>
<dbReference type="InterPro" id="IPR006234">
    <property type="entry name" value="O-succ-hSer_sulfhydrylase"/>
</dbReference>
<comment type="subunit">
    <text evidence="3">Homotetramer.</text>
</comment>
<dbReference type="Gene3D" id="3.40.640.10">
    <property type="entry name" value="Type I PLP-dependent aspartate aminotransferase-like (Major domain)"/>
    <property type="match status" value="1"/>
</dbReference>
<evidence type="ECO:0000256" key="5">
    <source>
        <dbReference type="RuleBase" id="RU362118"/>
    </source>
</evidence>
<sequence>MSDDFDPDWGTATRGVRAGTHRTPEGEHSGAIYMTSSFVFESADEAAARFAGDAPGNIYSRFTNPTVDAFSKRLAAMEGGECCVATASGMSAILATCLATLESGDHIVAAHTLFGSTIGLFNNYLGKLGITTSYVAPDDLDAWRAAITPVTRMLFVETPSNPLTEVVDMAALAELADDNDALLVVDNCFCTPALQRPLDFGAHVVVHSATKFLDGQGRALGGAVIGDADVVGDRVFRFLRTCGPTMSPFNAWIFHKALETLEVRMRAHSAAGQRVAEWLADQPAVEHVYYPGLASHPQHELAARQQPGGFGGILSLRLAGGREAAFRLINATNMISITANLGDTRTTIVHPASTTHARISAEERARAGITDGVVRIAVGLENVEDIIADLEPGLT</sequence>
<keyword evidence="3" id="KW-0486">Methionine biosynthesis</keyword>
<dbReference type="FunFam" id="3.40.640.10:FF:000046">
    <property type="entry name" value="Cystathionine gamma-lyase"/>
    <property type="match status" value="1"/>
</dbReference>
<evidence type="ECO:0000256" key="4">
    <source>
        <dbReference type="PIRSR" id="PIRSR001434-2"/>
    </source>
</evidence>
<keyword evidence="2 3" id="KW-0663">Pyridoxal phosphate</keyword>
<dbReference type="InterPro" id="IPR015424">
    <property type="entry name" value="PyrdxlP-dep_Trfase"/>
</dbReference>
<comment type="catalytic activity">
    <reaction evidence="3">
        <text>O-succinyl-L-homoserine + hydrogen sulfide = L-homocysteine + succinate</text>
        <dbReference type="Rhea" id="RHEA:27826"/>
        <dbReference type="ChEBI" id="CHEBI:29919"/>
        <dbReference type="ChEBI" id="CHEBI:30031"/>
        <dbReference type="ChEBI" id="CHEBI:57661"/>
        <dbReference type="ChEBI" id="CHEBI:58199"/>
    </reaction>
</comment>
<dbReference type="OrthoDB" id="9805807at2"/>
<dbReference type="HAMAP" id="MF_02056">
    <property type="entry name" value="MetZ"/>
    <property type="match status" value="1"/>
</dbReference>
<dbReference type="NCBIfam" id="NF006003">
    <property type="entry name" value="PRK08133.1"/>
    <property type="match status" value="1"/>
</dbReference>
<dbReference type="NCBIfam" id="TIGR01325">
    <property type="entry name" value="O_suc_HS_sulf"/>
    <property type="match status" value="1"/>
</dbReference>
<keyword evidence="3" id="KW-0808">Transferase</keyword>
<dbReference type="UniPathway" id="UPA00051">
    <property type="reaction ID" value="UER00449"/>
</dbReference>
<dbReference type="GO" id="GO:0030170">
    <property type="term" value="F:pyridoxal phosphate binding"/>
    <property type="evidence" value="ECO:0007669"/>
    <property type="project" value="UniProtKB-UniRule"/>
</dbReference>
<name>A0A423PEA7_9GAMM</name>
<dbReference type="FunFam" id="3.90.1150.10:FF:000033">
    <property type="entry name" value="Cystathionine gamma-synthase"/>
    <property type="match status" value="1"/>
</dbReference>
<dbReference type="GO" id="GO:0019346">
    <property type="term" value="P:transsulfuration"/>
    <property type="evidence" value="ECO:0007669"/>
    <property type="project" value="InterPro"/>
</dbReference>
<dbReference type="EC" id="2.5.1.-" evidence="3"/>
<dbReference type="RefSeq" id="WP_123592469.1">
    <property type="nucleotide sequence ID" value="NZ_AYKF01000132.1"/>
</dbReference>
<dbReference type="CDD" id="cd00614">
    <property type="entry name" value="CGS_like"/>
    <property type="match status" value="1"/>
</dbReference>